<keyword evidence="6 7" id="KW-0472">Membrane</keyword>
<feature type="transmembrane region" description="Helical" evidence="7">
    <location>
        <begin position="106"/>
        <end position="126"/>
    </location>
</feature>
<feature type="transmembrane region" description="Helical" evidence="7">
    <location>
        <begin position="336"/>
        <end position="359"/>
    </location>
</feature>
<dbReference type="InterPro" id="IPR018383">
    <property type="entry name" value="UPF0324_pro"/>
</dbReference>
<feature type="transmembrane region" description="Helical" evidence="7">
    <location>
        <begin position="306"/>
        <end position="324"/>
    </location>
</feature>
<organism evidence="8 9">
    <name type="scientific">Paracidovorax wautersii</name>
    <dbReference type="NCBI Taxonomy" id="1177982"/>
    <lineage>
        <taxon>Bacteria</taxon>
        <taxon>Pseudomonadati</taxon>
        <taxon>Pseudomonadota</taxon>
        <taxon>Betaproteobacteria</taxon>
        <taxon>Burkholderiales</taxon>
        <taxon>Comamonadaceae</taxon>
        <taxon>Paracidovorax</taxon>
    </lineage>
</organism>
<accession>A0A7V8JPT3</accession>
<keyword evidence="3" id="KW-1003">Cell membrane</keyword>
<evidence type="ECO:0000256" key="7">
    <source>
        <dbReference type="SAM" id="Phobius"/>
    </source>
</evidence>
<comment type="caution">
    <text evidence="8">The sequence shown here is derived from an EMBL/GenBank/DDBJ whole genome shotgun (WGS) entry which is preliminary data.</text>
</comment>
<dbReference type="EMBL" id="WNDQ01000033">
    <property type="protein sequence ID" value="KAF1020608.1"/>
    <property type="molecule type" value="Genomic_DNA"/>
</dbReference>
<evidence type="ECO:0000256" key="2">
    <source>
        <dbReference type="ARBA" id="ARBA00007977"/>
    </source>
</evidence>
<feature type="transmembrane region" description="Helical" evidence="7">
    <location>
        <begin position="167"/>
        <end position="188"/>
    </location>
</feature>
<name>A0A7V8JPT3_9BURK</name>
<proteinExistence type="inferred from homology"/>
<evidence type="ECO:0000256" key="6">
    <source>
        <dbReference type="ARBA" id="ARBA00023136"/>
    </source>
</evidence>
<dbReference type="PANTHER" id="PTHR30106">
    <property type="entry name" value="INNER MEMBRANE PROTEIN YEIH-RELATED"/>
    <property type="match status" value="1"/>
</dbReference>
<dbReference type="NCBIfam" id="TIGR00698">
    <property type="entry name" value="YeiH family putative sulfate export transporter"/>
    <property type="match status" value="1"/>
</dbReference>
<dbReference type="Pfam" id="PF03601">
    <property type="entry name" value="Cons_hypoth698"/>
    <property type="match status" value="1"/>
</dbReference>
<gene>
    <name evidence="8" type="ORF">GAK30_02431</name>
</gene>
<keyword evidence="5 7" id="KW-1133">Transmembrane helix</keyword>
<sequence length="361" mass="37044">MSTPLPSPSFALPRLRAGRALPSVALALILGLLATELARLPWLAEHGLGALVLAMLLGMALGNTRYPAWQPACDSGVAWSRQTLLRAGIVLYGLRLTLQDIGHMGWAGVAADAAVLCSTFALAVWIGTRWLGLERGTAILIGAGSSICGAAAVLATAPVARARADQVAVAVATVVVFGTLAVFIYPLLYTLALQATGDAAAVARFFGLYVGATVHEVAQVVATGRSLGAETAGDAVVAKLVRVLMLAPFLATLAWWLGRGGRRAAGTAPAASLAQSMPWFAVAFMAVVALNSAIAVPPALAQALRALDDLLLASAMAALGLGIQHSALRRAGFKPLLLAGLLFVWLMAGGALFTGLAMATR</sequence>
<evidence type="ECO:0000256" key="1">
    <source>
        <dbReference type="ARBA" id="ARBA00004651"/>
    </source>
</evidence>
<keyword evidence="4 7" id="KW-0812">Transmembrane</keyword>
<evidence type="ECO:0000256" key="3">
    <source>
        <dbReference type="ARBA" id="ARBA00022475"/>
    </source>
</evidence>
<protein>
    <submittedName>
        <fullName evidence="8">Uncharacterized protein</fullName>
    </submittedName>
</protein>
<evidence type="ECO:0000313" key="8">
    <source>
        <dbReference type="EMBL" id="KAF1020608.1"/>
    </source>
</evidence>
<feature type="transmembrane region" description="Helical" evidence="7">
    <location>
        <begin position="240"/>
        <end position="258"/>
    </location>
</feature>
<dbReference type="PANTHER" id="PTHR30106:SF2">
    <property type="entry name" value="UPF0324 INNER MEMBRANE PROTEIN YEIH"/>
    <property type="match status" value="1"/>
</dbReference>
<dbReference type="GO" id="GO:0005886">
    <property type="term" value="C:plasma membrane"/>
    <property type="evidence" value="ECO:0007669"/>
    <property type="project" value="UniProtKB-SubCell"/>
</dbReference>
<feature type="transmembrane region" description="Helical" evidence="7">
    <location>
        <begin position="138"/>
        <end position="160"/>
    </location>
</feature>
<comment type="similarity">
    <text evidence="2">Belongs to the UPF0324 family.</text>
</comment>
<feature type="transmembrane region" description="Helical" evidence="7">
    <location>
        <begin position="279"/>
        <end position="300"/>
    </location>
</feature>
<evidence type="ECO:0000313" key="9">
    <source>
        <dbReference type="Proteomes" id="UP000461670"/>
    </source>
</evidence>
<comment type="subcellular location">
    <subcellularLocation>
        <location evidence="1">Cell membrane</location>
        <topology evidence="1">Multi-pass membrane protein</topology>
    </subcellularLocation>
</comment>
<dbReference type="AlphaFoldDB" id="A0A7V8JPT3"/>
<dbReference type="Proteomes" id="UP000461670">
    <property type="component" value="Unassembled WGS sequence"/>
</dbReference>
<feature type="transmembrane region" description="Helical" evidence="7">
    <location>
        <begin position="20"/>
        <end position="40"/>
    </location>
</feature>
<dbReference type="InterPro" id="IPR004630">
    <property type="entry name" value="UPF0324_YeiH-like"/>
</dbReference>
<feature type="transmembrane region" description="Helical" evidence="7">
    <location>
        <begin position="47"/>
        <end position="66"/>
    </location>
</feature>
<reference evidence="9" key="1">
    <citation type="journal article" date="2020" name="MBio">
        <title>Horizontal gene transfer to a defensive symbiont with a reduced genome amongst a multipartite beetle microbiome.</title>
        <authorList>
            <person name="Waterworth S.C."/>
            <person name="Florez L.V."/>
            <person name="Rees E.R."/>
            <person name="Hertweck C."/>
            <person name="Kaltenpoth M."/>
            <person name="Kwan J.C."/>
        </authorList>
    </citation>
    <scope>NUCLEOTIDE SEQUENCE [LARGE SCALE GENOMIC DNA]</scope>
</reference>
<evidence type="ECO:0000256" key="4">
    <source>
        <dbReference type="ARBA" id="ARBA00022692"/>
    </source>
</evidence>
<evidence type="ECO:0000256" key="5">
    <source>
        <dbReference type="ARBA" id="ARBA00022989"/>
    </source>
</evidence>